<evidence type="ECO:0000313" key="2">
    <source>
        <dbReference type="EMBL" id="KPQ10489.1"/>
    </source>
</evidence>
<evidence type="ECO:0008006" key="4">
    <source>
        <dbReference type="Google" id="ProtNLM"/>
    </source>
</evidence>
<dbReference type="EMBL" id="LJXT01000130">
    <property type="protein sequence ID" value="KPQ10489.1"/>
    <property type="molecule type" value="Genomic_DNA"/>
</dbReference>
<dbReference type="InterPro" id="IPR002816">
    <property type="entry name" value="TraB/PrgY/GumN_fam"/>
</dbReference>
<dbReference type="eggNOG" id="COG3735">
    <property type="taxonomic scope" value="Bacteria"/>
</dbReference>
<name>A0A0P7X680_9BACT</name>
<dbReference type="Pfam" id="PF01963">
    <property type="entry name" value="TraB_PrgY_gumN"/>
    <property type="match status" value="1"/>
</dbReference>
<dbReference type="PANTHER" id="PTHR40590:SF1">
    <property type="entry name" value="CYTOPLASMIC PROTEIN"/>
    <property type="match status" value="1"/>
</dbReference>
<dbReference type="PANTHER" id="PTHR40590">
    <property type="entry name" value="CYTOPLASMIC PROTEIN-RELATED"/>
    <property type="match status" value="1"/>
</dbReference>
<dbReference type="STRING" id="1305737.GCA_000526355_00646"/>
<gene>
    <name evidence="2" type="ORF">HLUCCX10_15730</name>
</gene>
<reference evidence="2 3" key="1">
    <citation type="submission" date="2015-09" db="EMBL/GenBank/DDBJ databases">
        <title>Identification and resolution of microdiversity through metagenomic sequencing of parallel consortia.</title>
        <authorList>
            <person name="Nelson W.C."/>
            <person name="Romine M.F."/>
            <person name="Lindemann S.R."/>
        </authorList>
    </citation>
    <scope>NUCLEOTIDE SEQUENCE [LARGE SCALE GENOMIC DNA]</scope>
    <source>
        <strain evidence="2">HL-49</strain>
    </source>
</reference>
<feature type="chain" id="PRO_5006145100" description="TraB/GumN family protein" evidence="1">
    <location>
        <begin position="24"/>
        <end position="290"/>
    </location>
</feature>
<protein>
    <recommendedName>
        <fullName evidence="4">TraB/GumN family protein</fullName>
    </recommendedName>
</protein>
<feature type="signal peptide" evidence="1">
    <location>
        <begin position="1"/>
        <end position="23"/>
    </location>
</feature>
<dbReference type="AlphaFoldDB" id="A0A0P7X680"/>
<keyword evidence="1" id="KW-0732">Signal</keyword>
<accession>A0A0P7X680</accession>
<dbReference type="PATRIC" id="fig|1305737.6.peg.119"/>
<dbReference type="CDD" id="cd14789">
    <property type="entry name" value="Tiki"/>
    <property type="match status" value="1"/>
</dbReference>
<organism evidence="2 3">
    <name type="scientific">Algoriphagus marincola HL-49</name>
    <dbReference type="NCBI Taxonomy" id="1305737"/>
    <lineage>
        <taxon>Bacteria</taxon>
        <taxon>Pseudomonadati</taxon>
        <taxon>Bacteroidota</taxon>
        <taxon>Cytophagia</taxon>
        <taxon>Cytophagales</taxon>
        <taxon>Cyclobacteriaceae</taxon>
        <taxon>Algoriphagus</taxon>
    </lineage>
</organism>
<comment type="caution">
    <text evidence="2">The sequence shown here is derived from an EMBL/GenBank/DDBJ whole genome shotgun (WGS) entry which is preliminary data.</text>
</comment>
<proteinExistence type="predicted"/>
<dbReference type="InterPro" id="IPR047111">
    <property type="entry name" value="YbaP-like"/>
</dbReference>
<evidence type="ECO:0000313" key="3">
    <source>
        <dbReference type="Proteomes" id="UP000050421"/>
    </source>
</evidence>
<evidence type="ECO:0000256" key="1">
    <source>
        <dbReference type="SAM" id="SignalP"/>
    </source>
</evidence>
<sequence>MIKNNSIKWMLACLLMISMGFTAYGQAEKSLLWKISGNGLAEDSYLFGTIHLICPDQFMMDDRIKAAFENTDQLVMELDMDDPTMQQKMQQLSLNAGMKNLEPQIKEEYKEALNQFLMENYGASISQFGVLKPFVLSSMIMLKQLPCEQIESYELFFTNLAAEQQKEILGLETVEFQMQVFDQIPVDYQLDELGKMVTEDYTQKEFAKMIEAYQAEDLDQLYKMIAESGTMTGDFAEIMLDDRNEEWIDDMENLMKEEATFFAVGAGHLGGENGVISLLEKAGYKVEPVK</sequence>
<dbReference type="Proteomes" id="UP000050421">
    <property type="component" value="Unassembled WGS sequence"/>
</dbReference>